<keyword evidence="3" id="KW-1185">Reference proteome</keyword>
<sequence>MQFRTTFPKQMRARGAGVAGEQVVFDYLKLPSCARSCKILQISESNCVPPASPVADRNTYVDCVCQSEYLRSLHVGGKICHTVCSDQDDQAIQQYYNGFCGTPTPTSTASSTLATMGTPSTSTTTNQPTSARPTPTETQQKDSTGDRPWYVYVPAVSLKLPANPPKAPQKRPIRRHSCRHCRRDHHYLSRHNILPIPGAKEVRS</sequence>
<dbReference type="OrthoDB" id="3694323at2759"/>
<dbReference type="Proteomes" id="UP000800040">
    <property type="component" value="Unassembled WGS sequence"/>
</dbReference>
<protein>
    <submittedName>
        <fullName evidence="2">Uncharacterized protein</fullName>
    </submittedName>
</protein>
<accession>A0A6A5KT19</accession>
<evidence type="ECO:0000313" key="2">
    <source>
        <dbReference type="EMBL" id="KAF1836783.1"/>
    </source>
</evidence>
<reference evidence="2" key="1">
    <citation type="submission" date="2020-01" db="EMBL/GenBank/DDBJ databases">
        <authorList>
            <consortium name="DOE Joint Genome Institute"/>
            <person name="Haridas S."/>
            <person name="Albert R."/>
            <person name="Binder M."/>
            <person name="Bloem J."/>
            <person name="Labutti K."/>
            <person name="Salamov A."/>
            <person name="Andreopoulos B."/>
            <person name="Baker S.E."/>
            <person name="Barry K."/>
            <person name="Bills G."/>
            <person name="Bluhm B.H."/>
            <person name="Cannon C."/>
            <person name="Castanera R."/>
            <person name="Culley D.E."/>
            <person name="Daum C."/>
            <person name="Ezra D."/>
            <person name="Gonzalez J.B."/>
            <person name="Henrissat B."/>
            <person name="Kuo A."/>
            <person name="Liang C."/>
            <person name="Lipzen A."/>
            <person name="Lutzoni F."/>
            <person name="Magnuson J."/>
            <person name="Mondo S."/>
            <person name="Nolan M."/>
            <person name="Ohm R."/>
            <person name="Pangilinan J."/>
            <person name="Park H.-J."/>
            <person name="Ramirez L."/>
            <person name="Alfaro M."/>
            <person name="Sun H."/>
            <person name="Tritt A."/>
            <person name="Yoshinaga Y."/>
            <person name="Zwiers L.-H."/>
            <person name="Turgeon B.G."/>
            <person name="Goodwin S.B."/>
            <person name="Spatafora J.W."/>
            <person name="Crous P.W."/>
            <person name="Grigoriev I.V."/>
        </authorList>
    </citation>
    <scope>NUCLEOTIDE SEQUENCE</scope>
    <source>
        <strain evidence="2">P77</strain>
    </source>
</reference>
<proteinExistence type="predicted"/>
<dbReference type="EMBL" id="ML975269">
    <property type="protein sequence ID" value="KAF1836783.1"/>
    <property type="molecule type" value="Genomic_DNA"/>
</dbReference>
<feature type="compositionally biased region" description="Low complexity" evidence="1">
    <location>
        <begin position="107"/>
        <end position="130"/>
    </location>
</feature>
<dbReference type="AlphaFoldDB" id="A0A6A5KT19"/>
<organism evidence="2 3">
    <name type="scientific">Decorospora gaudefroyi</name>
    <dbReference type="NCBI Taxonomy" id="184978"/>
    <lineage>
        <taxon>Eukaryota</taxon>
        <taxon>Fungi</taxon>
        <taxon>Dikarya</taxon>
        <taxon>Ascomycota</taxon>
        <taxon>Pezizomycotina</taxon>
        <taxon>Dothideomycetes</taxon>
        <taxon>Pleosporomycetidae</taxon>
        <taxon>Pleosporales</taxon>
        <taxon>Pleosporineae</taxon>
        <taxon>Pleosporaceae</taxon>
        <taxon>Decorospora</taxon>
    </lineage>
</organism>
<evidence type="ECO:0000256" key="1">
    <source>
        <dbReference type="SAM" id="MobiDB-lite"/>
    </source>
</evidence>
<gene>
    <name evidence="2" type="ORF">BDW02DRAFT_208171</name>
</gene>
<evidence type="ECO:0000313" key="3">
    <source>
        <dbReference type="Proteomes" id="UP000800040"/>
    </source>
</evidence>
<feature type="region of interest" description="Disordered" evidence="1">
    <location>
        <begin position="107"/>
        <end position="147"/>
    </location>
</feature>
<name>A0A6A5KT19_9PLEO</name>